<proteinExistence type="predicted"/>
<dbReference type="AlphaFoldDB" id="A0A1M5MW27"/>
<evidence type="ECO:0000313" key="2">
    <source>
        <dbReference type="EMBL" id="SHG81417.1"/>
    </source>
</evidence>
<dbReference type="OrthoDB" id="7858035at2"/>
<protein>
    <recommendedName>
        <fullName evidence="4">Bacterial Ig domain-containing protein</fullName>
    </recommendedName>
</protein>
<gene>
    <name evidence="2" type="ORF">SAMN05444003_1052</name>
</gene>
<feature type="region of interest" description="Disordered" evidence="1">
    <location>
        <begin position="1"/>
        <end position="53"/>
    </location>
</feature>
<accession>A0A1M5MW27</accession>
<dbReference type="Gene3D" id="2.60.40.10">
    <property type="entry name" value="Immunoglobulins"/>
    <property type="match status" value="1"/>
</dbReference>
<keyword evidence="3" id="KW-1185">Reference proteome</keyword>
<feature type="compositionally biased region" description="Polar residues" evidence="1">
    <location>
        <begin position="13"/>
        <end position="22"/>
    </location>
</feature>
<evidence type="ECO:0000256" key="1">
    <source>
        <dbReference type="SAM" id="MobiDB-lite"/>
    </source>
</evidence>
<name>A0A1M5MW27_9RHOB</name>
<dbReference type="RefSeq" id="WP_131802768.1">
    <property type="nucleotide sequence ID" value="NZ_FQXB01000001.1"/>
</dbReference>
<feature type="compositionally biased region" description="Basic and acidic residues" evidence="1">
    <location>
        <begin position="23"/>
        <end position="34"/>
    </location>
</feature>
<dbReference type="InterPro" id="IPR013783">
    <property type="entry name" value="Ig-like_fold"/>
</dbReference>
<evidence type="ECO:0008006" key="4">
    <source>
        <dbReference type="Google" id="ProtNLM"/>
    </source>
</evidence>
<dbReference type="Proteomes" id="UP000184074">
    <property type="component" value="Unassembled WGS sequence"/>
</dbReference>
<evidence type="ECO:0000313" key="3">
    <source>
        <dbReference type="Proteomes" id="UP000184074"/>
    </source>
</evidence>
<dbReference type="EMBL" id="FQXB01000001">
    <property type="protein sequence ID" value="SHG81417.1"/>
    <property type="molecule type" value="Genomic_DNA"/>
</dbReference>
<sequence length="120" mass="12766">MTAVDVNPRPWSGRSNPVSNVSERGRRWVSDFARRTQRPQPTPSRGHGITVNGLSEPNVTVLVTIAGQALSVPSDENGQWSAAFVDIQVPAGTIEIPVKAMTTDASGQTTTAEGIVQVET</sequence>
<reference evidence="2 3" key="1">
    <citation type="submission" date="2016-11" db="EMBL/GenBank/DDBJ databases">
        <authorList>
            <person name="Jaros S."/>
            <person name="Januszkiewicz K."/>
            <person name="Wedrychowicz H."/>
        </authorList>
    </citation>
    <scope>NUCLEOTIDE SEQUENCE [LARGE SCALE GENOMIC DNA]</scope>
    <source>
        <strain evidence="2 3">DSM 28715</strain>
    </source>
</reference>
<organism evidence="2 3">
    <name type="scientific">Cognatiyoonia sediminum</name>
    <dbReference type="NCBI Taxonomy" id="1508389"/>
    <lineage>
        <taxon>Bacteria</taxon>
        <taxon>Pseudomonadati</taxon>
        <taxon>Pseudomonadota</taxon>
        <taxon>Alphaproteobacteria</taxon>
        <taxon>Rhodobacterales</taxon>
        <taxon>Paracoccaceae</taxon>
        <taxon>Cognatiyoonia</taxon>
    </lineage>
</organism>